<evidence type="ECO:0000313" key="2">
    <source>
        <dbReference type="EMBL" id="QLI71791.1"/>
    </source>
</evidence>
<dbReference type="Proteomes" id="UP000510686">
    <property type="component" value="Chromosome 5"/>
</dbReference>
<sequence length="151" mass="16518">MKYTQLIFATFATLALAAPQSDFMPGDVMTVKQVVKDADGGVSCTEANSNQNELSCSSTRDTNDGLTPLCEVKGCTCTKGFRDFAASSFHPESRTISLTSRSIIATLYVQIPVLKSDRTTLRWDICAQRLMLYPGRDGWTGGKLSFSWNGK</sequence>
<dbReference type="AlphaFoldDB" id="A0A7D5V1P2"/>
<dbReference type="KEGG" id="mbrn:90968051"/>
<organism evidence="2 3">
    <name type="scientific">Metarhizium brunneum</name>
    <dbReference type="NCBI Taxonomy" id="500148"/>
    <lineage>
        <taxon>Eukaryota</taxon>
        <taxon>Fungi</taxon>
        <taxon>Dikarya</taxon>
        <taxon>Ascomycota</taxon>
        <taxon>Pezizomycotina</taxon>
        <taxon>Sordariomycetes</taxon>
        <taxon>Hypocreomycetidae</taxon>
        <taxon>Hypocreales</taxon>
        <taxon>Clavicipitaceae</taxon>
        <taxon>Metarhizium</taxon>
    </lineage>
</organism>
<evidence type="ECO:0000313" key="3">
    <source>
        <dbReference type="Proteomes" id="UP000510686"/>
    </source>
</evidence>
<dbReference type="EMBL" id="CP058936">
    <property type="protein sequence ID" value="QLI71791.1"/>
    <property type="molecule type" value="Genomic_DNA"/>
</dbReference>
<gene>
    <name evidence="2" type="ORF">G6M90_00g081690</name>
</gene>
<dbReference type="RefSeq" id="XP_065987321.1">
    <property type="nucleotide sequence ID" value="XM_066131182.1"/>
</dbReference>
<dbReference type="GeneID" id="90968051"/>
<keyword evidence="3" id="KW-1185">Reference proteome</keyword>
<accession>A0A7D5V1P2</accession>
<evidence type="ECO:0000256" key="1">
    <source>
        <dbReference type="SAM" id="SignalP"/>
    </source>
</evidence>
<feature type="signal peptide" evidence="1">
    <location>
        <begin position="1"/>
        <end position="17"/>
    </location>
</feature>
<proteinExistence type="predicted"/>
<keyword evidence="1" id="KW-0732">Signal</keyword>
<feature type="chain" id="PRO_5028820589" evidence="1">
    <location>
        <begin position="18"/>
        <end position="151"/>
    </location>
</feature>
<reference evidence="2 3" key="1">
    <citation type="submission" date="2020-07" db="EMBL/GenBank/DDBJ databases">
        <title>Telomere length de novo assembly of all 7 chromosomes of the fungus, Metarhizium brunneum, using a novel assembly pipeline.</title>
        <authorList>
            <person name="Saud z."/>
            <person name="Kortsinoglou A."/>
            <person name="Kouvelis V.N."/>
            <person name="Butt T.M."/>
        </authorList>
    </citation>
    <scope>NUCLEOTIDE SEQUENCE [LARGE SCALE GENOMIC DNA]</scope>
    <source>
        <strain evidence="2 3">4556</strain>
    </source>
</reference>
<protein>
    <submittedName>
        <fullName evidence="2">Uncharacterized protein</fullName>
    </submittedName>
</protein>
<name>A0A7D5V1P2_9HYPO</name>